<proteinExistence type="predicted"/>
<dbReference type="Pfam" id="PF01547">
    <property type="entry name" value="SBP_bac_1"/>
    <property type="match status" value="1"/>
</dbReference>
<dbReference type="InterPro" id="IPR006059">
    <property type="entry name" value="SBP"/>
</dbReference>
<dbReference type="PANTHER" id="PTHR43649:SF14">
    <property type="entry name" value="BLR3389 PROTEIN"/>
    <property type="match status" value="1"/>
</dbReference>
<reference evidence="1" key="1">
    <citation type="journal article" date="2015" name="Nature">
        <title>Complex archaea that bridge the gap between prokaryotes and eukaryotes.</title>
        <authorList>
            <person name="Spang A."/>
            <person name="Saw J.H."/>
            <person name="Jorgensen S.L."/>
            <person name="Zaremba-Niedzwiedzka K."/>
            <person name="Martijn J."/>
            <person name="Lind A.E."/>
            <person name="van Eijk R."/>
            <person name="Schleper C."/>
            <person name="Guy L."/>
            <person name="Ettema T.J."/>
        </authorList>
    </citation>
    <scope>NUCLEOTIDE SEQUENCE</scope>
</reference>
<dbReference type="SUPFAM" id="SSF53850">
    <property type="entry name" value="Periplasmic binding protein-like II"/>
    <property type="match status" value="1"/>
</dbReference>
<evidence type="ECO:0008006" key="2">
    <source>
        <dbReference type="Google" id="ProtNLM"/>
    </source>
</evidence>
<name>A0A0F9GSH1_9ZZZZ</name>
<dbReference type="PANTHER" id="PTHR43649">
    <property type="entry name" value="ARABINOSE-BINDING PROTEIN-RELATED"/>
    <property type="match status" value="1"/>
</dbReference>
<feature type="non-terminal residue" evidence="1">
    <location>
        <position position="1"/>
    </location>
</feature>
<gene>
    <name evidence="1" type="ORF">LCGC14_2086160</name>
</gene>
<sequence>AMPWQPKDWDAVLETAERIKASVPGVEYPLFIPMGTKWGEGSTCIGIYPLILGADTSEGDRNRLWNYSSEKWIGSSPAIERSLDFYREVFLVRKLASTDAMYAPDIWGEWRRLMREGKIGIAFGGSWEWAEFWPDALRPPEEERKDVLGWAGLPGSGHPGTPSIQTISGGWTVAMNAKAKNPELVWEFLRILNSKERMAKWLGAAGKLSMRKDSADVPEYAQNEFLVEIAKLLPYSDYRDALAGYTTVSRYVQQAMERVAVDGLSAAEATEWYKNKLIEEFGKDKVETIK</sequence>
<dbReference type="AlphaFoldDB" id="A0A0F9GSH1"/>
<organism evidence="1">
    <name type="scientific">marine sediment metagenome</name>
    <dbReference type="NCBI Taxonomy" id="412755"/>
    <lineage>
        <taxon>unclassified sequences</taxon>
        <taxon>metagenomes</taxon>
        <taxon>ecological metagenomes</taxon>
    </lineage>
</organism>
<evidence type="ECO:0000313" key="1">
    <source>
        <dbReference type="EMBL" id="KKL72315.1"/>
    </source>
</evidence>
<accession>A0A0F9GSH1</accession>
<comment type="caution">
    <text evidence="1">The sequence shown here is derived from an EMBL/GenBank/DDBJ whole genome shotgun (WGS) entry which is preliminary data.</text>
</comment>
<dbReference type="Gene3D" id="3.40.190.10">
    <property type="entry name" value="Periplasmic binding protein-like II"/>
    <property type="match status" value="2"/>
</dbReference>
<dbReference type="EMBL" id="LAZR01025310">
    <property type="protein sequence ID" value="KKL72315.1"/>
    <property type="molecule type" value="Genomic_DNA"/>
</dbReference>
<protein>
    <recommendedName>
        <fullName evidence="2">Extracellular solute-binding protein</fullName>
    </recommendedName>
</protein>
<dbReference type="InterPro" id="IPR050490">
    <property type="entry name" value="Bact_solute-bd_prot1"/>
</dbReference>